<name>A0A7S3EUP3_9EUKA</name>
<sequence>MLAHSLALASRRKRCLAVSGKYFGELIDAVRHWRWLQCGGAVYERLPPALEGHWGAPPTVALVVPSGKRVPDPSEELLTAFVHLDHGAKFSPAQAGHGCPLLHVPRATGASMPIVGFCEMTPDNRDCHVGDMGAWGTQIKGATITGPRPIPNLSVCAALCRECPRCRFVSFSQQHRDCSWYNDCRVQRHAGPALAGQQPAAGPHALPLELRLLRHIPTGWDYVTLRVR</sequence>
<evidence type="ECO:0000313" key="2">
    <source>
        <dbReference type="EMBL" id="CAE0106554.1"/>
    </source>
</evidence>
<feature type="domain" description="Apple" evidence="1">
    <location>
        <begin position="150"/>
        <end position="185"/>
    </location>
</feature>
<dbReference type="EMBL" id="HBHX01012944">
    <property type="protein sequence ID" value="CAE0106554.1"/>
    <property type="molecule type" value="Transcribed_RNA"/>
</dbReference>
<dbReference type="InterPro" id="IPR003609">
    <property type="entry name" value="Pan_app"/>
</dbReference>
<reference evidence="2" key="1">
    <citation type="submission" date="2021-01" db="EMBL/GenBank/DDBJ databases">
        <authorList>
            <person name="Corre E."/>
            <person name="Pelletier E."/>
            <person name="Niang G."/>
            <person name="Scheremetjew M."/>
            <person name="Finn R."/>
            <person name="Kale V."/>
            <person name="Holt S."/>
            <person name="Cochrane G."/>
            <person name="Meng A."/>
            <person name="Brown T."/>
            <person name="Cohen L."/>
        </authorList>
    </citation>
    <scope>NUCLEOTIDE SEQUENCE</scope>
    <source>
        <strain evidence="2">CCMP281</strain>
    </source>
</reference>
<gene>
    <name evidence="2" type="ORF">HERI1096_LOCUS7213</name>
</gene>
<proteinExistence type="predicted"/>
<dbReference type="Gene3D" id="3.50.4.10">
    <property type="entry name" value="Hepatocyte Growth Factor"/>
    <property type="match status" value="1"/>
</dbReference>
<protein>
    <recommendedName>
        <fullName evidence="1">Apple domain-containing protein</fullName>
    </recommendedName>
</protein>
<organism evidence="2">
    <name type="scientific">Haptolina ericina</name>
    <dbReference type="NCBI Taxonomy" id="156174"/>
    <lineage>
        <taxon>Eukaryota</taxon>
        <taxon>Haptista</taxon>
        <taxon>Haptophyta</taxon>
        <taxon>Prymnesiophyceae</taxon>
        <taxon>Prymnesiales</taxon>
        <taxon>Prymnesiaceae</taxon>
        <taxon>Haptolina</taxon>
    </lineage>
</organism>
<evidence type="ECO:0000259" key="1">
    <source>
        <dbReference type="Pfam" id="PF00024"/>
    </source>
</evidence>
<dbReference type="AlphaFoldDB" id="A0A7S3EUP3"/>
<dbReference type="Pfam" id="PF00024">
    <property type="entry name" value="PAN_1"/>
    <property type="match status" value="1"/>
</dbReference>
<accession>A0A7S3EUP3</accession>